<dbReference type="Gene3D" id="2.60.120.1440">
    <property type="match status" value="1"/>
</dbReference>
<evidence type="ECO:0000259" key="2">
    <source>
        <dbReference type="Pfam" id="PF16344"/>
    </source>
</evidence>
<dbReference type="RefSeq" id="WP_354662550.1">
    <property type="nucleotide sequence ID" value="NZ_JBEXAC010000002.1"/>
</dbReference>
<keyword evidence="4" id="KW-1185">Reference proteome</keyword>
<dbReference type="Pfam" id="PF16344">
    <property type="entry name" value="FecR_C"/>
    <property type="match status" value="1"/>
</dbReference>
<evidence type="ECO:0000313" key="4">
    <source>
        <dbReference type="Proteomes" id="UP001549749"/>
    </source>
</evidence>
<dbReference type="PANTHER" id="PTHR30273">
    <property type="entry name" value="PERIPLASMIC SIGNAL SENSOR AND SIGMA FACTOR ACTIVATOR FECR-RELATED"/>
    <property type="match status" value="1"/>
</dbReference>
<comment type="caution">
    <text evidence="3">The sequence shown here is derived from an EMBL/GenBank/DDBJ whole genome shotgun (WGS) entry which is preliminary data.</text>
</comment>
<dbReference type="Gene3D" id="3.55.50.30">
    <property type="match status" value="1"/>
</dbReference>
<organism evidence="3 4">
    <name type="scientific">Chitinophaga defluvii</name>
    <dbReference type="NCBI Taxonomy" id="3163343"/>
    <lineage>
        <taxon>Bacteria</taxon>
        <taxon>Pseudomonadati</taxon>
        <taxon>Bacteroidota</taxon>
        <taxon>Chitinophagia</taxon>
        <taxon>Chitinophagales</taxon>
        <taxon>Chitinophagaceae</taxon>
        <taxon>Chitinophaga</taxon>
    </lineage>
</organism>
<dbReference type="PANTHER" id="PTHR30273:SF2">
    <property type="entry name" value="PROTEIN FECR"/>
    <property type="match status" value="1"/>
</dbReference>
<dbReference type="PIRSF" id="PIRSF018266">
    <property type="entry name" value="FecR"/>
    <property type="match status" value="1"/>
</dbReference>
<gene>
    <name evidence="3" type="ORF">ABR189_21550</name>
</gene>
<dbReference type="EMBL" id="JBEXAC010000002">
    <property type="protein sequence ID" value="MET6999989.1"/>
    <property type="molecule type" value="Genomic_DNA"/>
</dbReference>
<dbReference type="Pfam" id="PF04773">
    <property type="entry name" value="FecR"/>
    <property type="match status" value="1"/>
</dbReference>
<proteinExistence type="predicted"/>
<protein>
    <submittedName>
        <fullName evidence="3">FecR domain-containing protein</fullName>
    </submittedName>
</protein>
<feature type="domain" description="Protein FecR C-terminal" evidence="2">
    <location>
        <begin position="293"/>
        <end position="361"/>
    </location>
</feature>
<dbReference type="InterPro" id="IPR012373">
    <property type="entry name" value="Ferrdict_sens_TM"/>
</dbReference>
<evidence type="ECO:0000313" key="3">
    <source>
        <dbReference type="EMBL" id="MET6999989.1"/>
    </source>
</evidence>
<accession>A0ABV2TAE2</accession>
<feature type="domain" description="FecR protein" evidence="1">
    <location>
        <begin position="136"/>
        <end position="230"/>
    </location>
</feature>
<reference evidence="3 4" key="1">
    <citation type="submission" date="2024-06" db="EMBL/GenBank/DDBJ databases">
        <title>Chitinophaga defluvii sp. nov., isolated from municipal sewage.</title>
        <authorList>
            <person name="Zhang L."/>
        </authorList>
    </citation>
    <scope>NUCLEOTIDE SEQUENCE [LARGE SCALE GENOMIC DNA]</scope>
    <source>
        <strain evidence="3 4">H8</strain>
    </source>
</reference>
<dbReference type="InterPro" id="IPR032508">
    <property type="entry name" value="FecR_C"/>
</dbReference>
<dbReference type="InterPro" id="IPR006860">
    <property type="entry name" value="FecR"/>
</dbReference>
<evidence type="ECO:0000259" key="1">
    <source>
        <dbReference type="Pfam" id="PF04773"/>
    </source>
</evidence>
<dbReference type="Proteomes" id="UP001549749">
    <property type="component" value="Unassembled WGS sequence"/>
</dbReference>
<sequence length="364" mass="41531">MEPVNSIADLLSNESFLNFCQQRNKADIAYWEAYIQQHPEQAPMIRQAQQEWKYLVQGIRQADMQAQLKVLQQQVAQTTAAPMQVAAVNKKHWLTPMRKYAAAAVIAAGVLGTLIWALQPSQQQLPQVTLSYPDSYNNKAGERQHMQLPDGSEVVLNAASKLTLGAEFKDGKRDVYLEGEAYFDVIHDANRPFTVYMKEATIKVLGTSFNARAYNGEDYTETTLIKGSVEVTLKRENRVIRLLPREKLHYRAVPPDSIASKAVLSGKTYLTVSPVRMDPVDSLTTETAWTENKLVFFNEPLEELVKRLERWYGIHITIADEEMKQLRFSGDFKQEDLPRVLEILQLTMPFRYRQASDSSIVIYK</sequence>
<name>A0ABV2TAE2_9BACT</name>